<protein>
    <recommendedName>
        <fullName evidence="7 8">Large ribosomal subunit protein uL5</fullName>
    </recommendedName>
</protein>
<evidence type="ECO:0000256" key="3">
    <source>
        <dbReference type="ARBA" id="ARBA00022730"/>
    </source>
</evidence>
<organism evidence="12 13">
    <name type="scientific">Novosphingobium arvoryzae</name>
    <dbReference type="NCBI Taxonomy" id="1256514"/>
    <lineage>
        <taxon>Bacteria</taxon>
        <taxon>Pseudomonadati</taxon>
        <taxon>Pseudomonadota</taxon>
        <taxon>Alphaproteobacteria</taxon>
        <taxon>Sphingomonadales</taxon>
        <taxon>Sphingomonadaceae</taxon>
        <taxon>Novosphingobium</taxon>
    </lineage>
</organism>
<dbReference type="Gene3D" id="3.30.1440.10">
    <property type="match status" value="1"/>
</dbReference>
<dbReference type="PROSITE" id="PS00358">
    <property type="entry name" value="RIBOSOMAL_L5"/>
    <property type="match status" value="1"/>
</dbReference>
<dbReference type="NCBIfam" id="NF000585">
    <property type="entry name" value="PRK00010.1"/>
    <property type="match status" value="1"/>
</dbReference>
<evidence type="ECO:0000259" key="10">
    <source>
        <dbReference type="Pfam" id="PF00281"/>
    </source>
</evidence>
<dbReference type="AlphaFoldDB" id="A0A918RHR8"/>
<dbReference type="InterPro" id="IPR020930">
    <property type="entry name" value="Ribosomal_uL5_bac-type"/>
</dbReference>
<dbReference type="GO" id="GO:0006412">
    <property type="term" value="P:translation"/>
    <property type="evidence" value="ECO:0007669"/>
    <property type="project" value="UniProtKB-UniRule"/>
</dbReference>
<accession>A0A918RHR8</accession>
<dbReference type="GO" id="GO:0000049">
    <property type="term" value="F:tRNA binding"/>
    <property type="evidence" value="ECO:0007669"/>
    <property type="project" value="UniProtKB-UniRule"/>
</dbReference>
<dbReference type="InterPro" id="IPR031310">
    <property type="entry name" value="Ribosomal_uL5_N"/>
</dbReference>
<evidence type="ECO:0000256" key="7">
    <source>
        <dbReference type="ARBA" id="ARBA00035245"/>
    </source>
</evidence>
<comment type="function">
    <text evidence="8">This is 1 of the proteins that bind and probably mediate the attachment of the 5S RNA into the large ribosomal subunit, where it forms part of the central protuberance. In the 70S ribosome it contacts protein S13 of the 30S subunit (bridge B1b), connecting the 2 subunits; this bridge is implicated in subunit movement. Contacts the P site tRNA; the 5S rRNA and some of its associated proteins might help stabilize positioning of ribosome-bound tRNAs.</text>
</comment>
<dbReference type="InterPro" id="IPR022803">
    <property type="entry name" value="Ribosomal_uL5_dom_sf"/>
</dbReference>
<keyword evidence="3 8" id="KW-0699">rRNA-binding</keyword>
<evidence type="ECO:0000256" key="5">
    <source>
        <dbReference type="ARBA" id="ARBA00022980"/>
    </source>
</evidence>
<dbReference type="GO" id="GO:0005840">
    <property type="term" value="C:ribosome"/>
    <property type="evidence" value="ECO:0007669"/>
    <property type="project" value="UniProtKB-KW"/>
</dbReference>
<keyword evidence="6 8" id="KW-0687">Ribonucleoprotein</keyword>
<evidence type="ECO:0000256" key="4">
    <source>
        <dbReference type="ARBA" id="ARBA00022884"/>
    </source>
</evidence>
<dbReference type="InterPro" id="IPR020929">
    <property type="entry name" value="Ribosomal_uL5_CS"/>
</dbReference>
<evidence type="ECO:0000313" key="13">
    <source>
        <dbReference type="Proteomes" id="UP000634139"/>
    </source>
</evidence>
<evidence type="ECO:0000256" key="8">
    <source>
        <dbReference type="HAMAP-Rule" id="MF_01333"/>
    </source>
</evidence>
<dbReference type="RefSeq" id="WP_189541079.1">
    <property type="nucleotide sequence ID" value="NZ_BMZD01000004.1"/>
</dbReference>
<dbReference type="GO" id="GO:1990904">
    <property type="term" value="C:ribonucleoprotein complex"/>
    <property type="evidence" value="ECO:0007669"/>
    <property type="project" value="UniProtKB-KW"/>
</dbReference>
<gene>
    <name evidence="8 12" type="primary">rplE</name>
    <name evidence="12" type="ORF">GCM10011617_20230</name>
</gene>
<dbReference type="EMBL" id="BMZD01000004">
    <property type="protein sequence ID" value="GGZ99679.1"/>
    <property type="molecule type" value="Genomic_DNA"/>
</dbReference>
<comment type="caution">
    <text evidence="12">The sequence shown here is derived from an EMBL/GenBank/DDBJ whole genome shotgun (WGS) entry which is preliminary data.</text>
</comment>
<dbReference type="FunFam" id="3.30.1440.10:FF:000001">
    <property type="entry name" value="50S ribosomal protein L5"/>
    <property type="match status" value="1"/>
</dbReference>
<proteinExistence type="inferred from homology"/>
<evidence type="ECO:0000256" key="9">
    <source>
        <dbReference type="RuleBase" id="RU003930"/>
    </source>
</evidence>
<feature type="domain" description="Large ribosomal subunit protein uL5 N-terminal" evidence="10">
    <location>
        <begin position="29"/>
        <end position="85"/>
    </location>
</feature>
<dbReference type="SUPFAM" id="SSF55282">
    <property type="entry name" value="RL5-like"/>
    <property type="match status" value="1"/>
</dbReference>
<comment type="similarity">
    <text evidence="1 8 9">Belongs to the universal ribosomal protein uL5 family.</text>
</comment>
<evidence type="ECO:0000256" key="1">
    <source>
        <dbReference type="ARBA" id="ARBA00008553"/>
    </source>
</evidence>
<dbReference type="PANTHER" id="PTHR11994">
    <property type="entry name" value="60S RIBOSOMAL PROTEIN L11-RELATED"/>
    <property type="match status" value="1"/>
</dbReference>
<dbReference type="Pfam" id="PF00281">
    <property type="entry name" value="Ribosomal_L5"/>
    <property type="match status" value="1"/>
</dbReference>
<comment type="subunit">
    <text evidence="8">Part of the 50S ribosomal subunit; part of the 5S rRNA/L5/L18/L25 subcomplex. Contacts the 5S rRNA and the P site tRNA. Forms a bridge to the 30S subunit in the 70S ribosome.</text>
</comment>
<evidence type="ECO:0000256" key="6">
    <source>
        <dbReference type="ARBA" id="ARBA00023274"/>
    </source>
</evidence>
<name>A0A918RHR8_9SPHN</name>
<dbReference type="InterPro" id="IPR002132">
    <property type="entry name" value="Ribosomal_uL5"/>
</dbReference>
<reference evidence="12" key="2">
    <citation type="submission" date="2020-09" db="EMBL/GenBank/DDBJ databases">
        <authorList>
            <person name="Sun Q."/>
            <person name="Kim S."/>
        </authorList>
    </citation>
    <scope>NUCLEOTIDE SEQUENCE</scope>
    <source>
        <strain evidence="12">KCTC 32422</strain>
    </source>
</reference>
<evidence type="ECO:0000256" key="2">
    <source>
        <dbReference type="ARBA" id="ARBA00022555"/>
    </source>
</evidence>
<dbReference type="InterPro" id="IPR031309">
    <property type="entry name" value="Ribosomal_uL5_C"/>
</dbReference>
<keyword evidence="5 8" id="KW-0689">Ribosomal protein</keyword>
<reference evidence="12" key="1">
    <citation type="journal article" date="2014" name="Int. J. Syst. Evol. Microbiol.">
        <title>Complete genome sequence of Corynebacterium casei LMG S-19264T (=DSM 44701T), isolated from a smear-ripened cheese.</title>
        <authorList>
            <consortium name="US DOE Joint Genome Institute (JGI-PGF)"/>
            <person name="Walter F."/>
            <person name="Albersmeier A."/>
            <person name="Kalinowski J."/>
            <person name="Ruckert C."/>
        </authorList>
    </citation>
    <scope>NUCLEOTIDE SEQUENCE</scope>
    <source>
        <strain evidence="12">KCTC 32422</strain>
    </source>
</reference>
<keyword evidence="2 8" id="KW-0820">tRNA-binding</keyword>
<dbReference type="Pfam" id="PF00673">
    <property type="entry name" value="Ribosomal_L5_C"/>
    <property type="match status" value="1"/>
</dbReference>
<evidence type="ECO:0000313" key="12">
    <source>
        <dbReference type="EMBL" id="GGZ99679.1"/>
    </source>
</evidence>
<sequence length="193" mass="21928">MADKYVPRLRKKYDDSIAKAMTEKFGYKNHMEVPKIEKITINMGVGEGSQDKKKVQTAAAEMELIAGQKPVITKAKKSIAQFKLREGMPIGCKVTLRRERMYEFLDRLITVAMPRIRDFRGLNPKSFDGRGNYAMGLKEQIIFPEISYDQIEKVRGMDIIVTTTAKTDDEARELLRLFGFPFPQDASAEAQAA</sequence>
<dbReference type="HAMAP" id="MF_01333_B">
    <property type="entry name" value="Ribosomal_uL5_B"/>
    <property type="match status" value="1"/>
</dbReference>
<keyword evidence="4 8" id="KW-0694">RNA-binding</keyword>
<keyword evidence="13" id="KW-1185">Reference proteome</keyword>
<dbReference type="GO" id="GO:0019843">
    <property type="term" value="F:rRNA binding"/>
    <property type="evidence" value="ECO:0007669"/>
    <property type="project" value="UniProtKB-UniRule"/>
</dbReference>
<feature type="domain" description="Large ribosomal subunit protein uL5 C-terminal" evidence="11">
    <location>
        <begin position="89"/>
        <end position="182"/>
    </location>
</feature>
<dbReference type="Proteomes" id="UP000634139">
    <property type="component" value="Unassembled WGS sequence"/>
</dbReference>
<dbReference type="PIRSF" id="PIRSF002161">
    <property type="entry name" value="Ribosomal_L5"/>
    <property type="match status" value="1"/>
</dbReference>
<dbReference type="GO" id="GO:0003735">
    <property type="term" value="F:structural constituent of ribosome"/>
    <property type="evidence" value="ECO:0007669"/>
    <property type="project" value="InterPro"/>
</dbReference>
<evidence type="ECO:0000259" key="11">
    <source>
        <dbReference type="Pfam" id="PF00673"/>
    </source>
</evidence>